<sequence length="232" mass="27487">MERDSLKNVYHKIYSRFIFYRSFMRKYTNDVFLHYVFETERHCGIRELLEIWGSIINGFTVPLKEEHKLFLMRVLIPFHKAKGMQSYDAELPQAAGLLCVAVCAEGAHAWRDCGERNLEVAERVLYVWNNEHFVKMISVAMEEVFLVVVEGMEKNLKWLWSKSVRQLTENVKVMLEEMDPVLYSKCLEEIELRESKANQAEINRKEKWDRIEMAAAAKPQFLQPQHFLCVYK</sequence>
<proteinExistence type="predicted"/>
<dbReference type="Gene3D" id="1.25.10.10">
    <property type="entry name" value="Leucine-rich Repeat Variant"/>
    <property type="match status" value="2"/>
</dbReference>
<name>A0A540KAI7_MALBA</name>
<dbReference type="InterPro" id="IPR002554">
    <property type="entry name" value="PP2A_B56"/>
</dbReference>
<dbReference type="AlphaFoldDB" id="A0A540KAI7"/>
<dbReference type="GO" id="GO:0007165">
    <property type="term" value="P:signal transduction"/>
    <property type="evidence" value="ECO:0007669"/>
    <property type="project" value="InterPro"/>
</dbReference>
<reference evidence="1 2" key="1">
    <citation type="journal article" date="2019" name="G3 (Bethesda)">
        <title>Sequencing of a Wild Apple (Malus baccata) Genome Unravels the Differences Between Cultivated and Wild Apple Species Regarding Disease Resistance and Cold Tolerance.</title>
        <authorList>
            <person name="Chen X."/>
        </authorList>
    </citation>
    <scope>NUCLEOTIDE SEQUENCE [LARGE SCALE GENOMIC DNA]</scope>
    <source>
        <strain evidence="2">cv. Shandingzi</strain>
        <tissue evidence="1">Leaves</tissue>
    </source>
</reference>
<dbReference type="GO" id="GO:0000159">
    <property type="term" value="C:protein phosphatase type 2A complex"/>
    <property type="evidence" value="ECO:0007669"/>
    <property type="project" value="InterPro"/>
</dbReference>
<organism evidence="1 2">
    <name type="scientific">Malus baccata</name>
    <name type="common">Siberian crab apple</name>
    <name type="synonym">Pyrus baccata</name>
    <dbReference type="NCBI Taxonomy" id="106549"/>
    <lineage>
        <taxon>Eukaryota</taxon>
        <taxon>Viridiplantae</taxon>
        <taxon>Streptophyta</taxon>
        <taxon>Embryophyta</taxon>
        <taxon>Tracheophyta</taxon>
        <taxon>Spermatophyta</taxon>
        <taxon>Magnoliopsida</taxon>
        <taxon>eudicotyledons</taxon>
        <taxon>Gunneridae</taxon>
        <taxon>Pentapetalae</taxon>
        <taxon>rosids</taxon>
        <taxon>fabids</taxon>
        <taxon>Rosales</taxon>
        <taxon>Rosaceae</taxon>
        <taxon>Amygdaloideae</taxon>
        <taxon>Maleae</taxon>
        <taxon>Malus</taxon>
    </lineage>
</organism>
<dbReference type="PANTHER" id="PTHR10257">
    <property type="entry name" value="SERINE/THREONINE PROTEIN PHOSPHATASE 2A PP2A REGULATORY SUBUNIT B"/>
    <property type="match status" value="1"/>
</dbReference>
<dbReference type="PANTHER" id="PTHR10257:SF28">
    <property type="entry name" value="SERINE_THREONINE PROTEIN PHOSPHATASE 2A REGULATORY SUBUNIT"/>
    <property type="match status" value="1"/>
</dbReference>
<dbReference type="GO" id="GO:0019888">
    <property type="term" value="F:protein phosphatase regulator activity"/>
    <property type="evidence" value="ECO:0007669"/>
    <property type="project" value="InterPro"/>
</dbReference>
<dbReference type="InterPro" id="IPR016024">
    <property type="entry name" value="ARM-type_fold"/>
</dbReference>
<evidence type="ECO:0000313" key="1">
    <source>
        <dbReference type="EMBL" id="TQD70952.1"/>
    </source>
</evidence>
<accession>A0A540KAI7</accession>
<protein>
    <submittedName>
        <fullName evidence="1">Uncharacterized protein</fullName>
    </submittedName>
</protein>
<dbReference type="Pfam" id="PF01603">
    <property type="entry name" value="B56"/>
    <property type="match status" value="2"/>
</dbReference>
<dbReference type="STRING" id="106549.A0A540KAI7"/>
<dbReference type="InterPro" id="IPR011989">
    <property type="entry name" value="ARM-like"/>
</dbReference>
<dbReference type="Proteomes" id="UP000315295">
    <property type="component" value="Unassembled WGS sequence"/>
</dbReference>
<dbReference type="EMBL" id="VIEB01001648">
    <property type="protein sequence ID" value="TQD70952.1"/>
    <property type="molecule type" value="Genomic_DNA"/>
</dbReference>
<evidence type="ECO:0000313" key="2">
    <source>
        <dbReference type="Proteomes" id="UP000315295"/>
    </source>
</evidence>
<keyword evidence="2" id="KW-1185">Reference proteome</keyword>
<comment type="caution">
    <text evidence="1">The sequence shown here is derived from an EMBL/GenBank/DDBJ whole genome shotgun (WGS) entry which is preliminary data.</text>
</comment>
<dbReference type="SUPFAM" id="SSF48371">
    <property type="entry name" value="ARM repeat"/>
    <property type="match status" value="1"/>
</dbReference>
<gene>
    <name evidence="1" type="ORF">C1H46_043510</name>
</gene>